<feature type="transmembrane region" description="Helical" evidence="1">
    <location>
        <begin position="6"/>
        <end position="23"/>
    </location>
</feature>
<keyword evidence="1" id="KW-0812">Transmembrane</keyword>
<gene>
    <name evidence="2" type="ORF">NCTC8129_01927</name>
</gene>
<organism evidence="2 3">
    <name type="scientific">Enterococcus durans</name>
    <dbReference type="NCBI Taxonomy" id="53345"/>
    <lineage>
        <taxon>Bacteria</taxon>
        <taxon>Bacillati</taxon>
        <taxon>Bacillota</taxon>
        <taxon>Bacilli</taxon>
        <taxon>Lactobacillales</taxon>
        <taxon>Enterococcaceae</taxon>
        <taxon>Enterococcus</taxon>
    </lineage>
</organism>
<dbReference type="AlphaFoldDB" id="A0A377KKJ9"/>
<dbReference type="Proteomes" id="UP000254070">
    <property type="component" value="Unassembled WGS sequence"/>
</dbReference>
<dbReference type="EMBL" id="UGIF01000002">
    <property type="protein sequence ID" value="STP29718.1"/>
    <property type="molecule type" value="Genomic_DNA"/>
</dbReference>
<evidence type="ECO:0000313" key="3">
    <source>
        <dbReference type="Proteomes" id="UP000254070"/>
    </source>
</evidence>
<evidence type="ECO:0000256" key="1">
    <source>
        <dbReference type="SAM" id="Phobius"/>
    </source>
</evidence>
<reference evidence="2 3" key="1">
    <citation type="submission" date="2018-06" db="EMBL/GenBank/DDBJ databases">
        <authorList>
            <consortium name="Pathogen Informatics"/>
            <person name="Doyle S."/>
        </authorList>
    </citation>
    <scope>NUCLEOTIDE SEQUENCE [LARGE SCALE GENOMIC DNA]</scope>
    <source>
        <strain evidence="2 3">NCTC8129</strain>
    </source>
</reference>
<sequence length="33" mass="3860">MVGYIRFAALALIGFSYVGFRLKKKKDHQKNQM</sequence>
<evidence type="ECO:0000313" key="2">
    <source>
        <dbReference type="EMBL" id="STP29718.1"/>
    </source>
</evidence>
<proteinExistence type="predicted"/>
<accession>A0A377KKJ9</accession>
<keyword evidence="1" id="KW-1133">Transmembrane helix</keyword>
<name>A0A377KKJ9_9ENTE</name>
<keyword evidence="1" id="KW-0472">Membrane</keyword>
<protein>
    <submittedName>
        <fullName evidence="2">Uncharacterized protein</fullName>
    </submittedName>
</protein>